<feature type="domain" description="Transposase IS66 C-terminal" evidence="2">
    <location>
        <begin position="176"/>
        <end position="213"/>
    </location>
</feature>
<keyword evidence="4" id="KW-1185">Reference proteome</keyword>
<sequence>MAKIASIRRTASIASGALATSAKTKNLRRPWLLCRARHKAHARRYLYEVFDHTGSTTAKAALETIGDLFAIERESKGRSPAERLAARQERSVPILTDLRQLFDDALARTSTKGKLAVAIRYSTTRWAALTRYTTDGRLEMTNNAAERAIRPLALGRRNWTFAGSDAGGRRAAALYTITETAKMNGLDVEAYLADVIARIADHPIKRIDELLPWNWRPR</sequence>
<dbReference type="Pfam" id="PF03050">
    <property type="entry name" value="DDE_Tnp_IS66"/>
    <property type="match status" value="1"/>
</dbReference>
<evidence type="ECO:0000259" key="2">
    <source>
        <dbReference type="Pfam" id="PF13817"/>
    </source>
</evidence>
<dbReference type="PANTHER" id="PTHR33678">
    <property type="entry name" value="BLL1576 PROTEIN"/>
    <property type="match status" value="1"/>
</dbReference>
<gene>
    <name evidence="3" type="ORF">BWR60_00650</name>
</gene>
<accession>A0A211ZV44</accession>
<dbReference type="InterPro" id="IPR039552">
    <property type="entry name" value="IS66_C"/>
</dbReference>
<dbReference type="Pfam" id="PF13817">
    <property type="entry name" value="DDE_Tnp_IS66_C"/>
    <property type="match status" value="1"/>
</dbReference>
<dbReference type="OrthoDB" id="9800877at2"/>
<dbReference type="InterPro" id="IPR004291">
    <property type="entry name" value="Transposase_IS66_central"/>
</dbReference>
<protein>
    <submittedName>
        <fullName evidence="3">Uncharacterized protein</fullName>
    </submittedName>
</protein>
<organism evidence="3 4">
    <name type="scientific">Inquilinus limosus</name>
    <dbReference type="NCBI Taxonomy" id="171674"/>
    <lineage>
        <taxon>Bacteria</taxon>
        <taxon>Pseudomonadati</taxon>
        <taxon>Pseudomonadota</taxon>
        <taxon>Alphaproteobacteria</taxon>
        <taxon>Rhodospirillales</taxon>
        <taxon>Rhodospirillaceae</taxon>
        <taxon>Inquilinus</taxon>
    </lineage>
</organism>
<comment type="caution">
    <text evidence="3">The sequence shown here is derived from an EMBL/GenBank/DDBJ whole genome shotgun (WGS) entry which is preliminary data.</text>
</comment>
<dbReference type="AlphaFoldDB" id="A0A211ZV44"/>
<dbReference type="EMBL" id="NHON01000001">
    <property type="protein sequence ID" value="OWJ69084.1"/>
    <property type="molecule type" value="Genomic_DNA"/>
</dbReference>
<evidence type="ECO:0000313" key="4">
    <source>
        <dbReference type="Proteomes" id="UP000196655"/>
    </source>
</evidence>
<dbReference type="PANTHER" id="PTHR33678:SF1">
    <property type="entry name" value="BLL1576 PROTEIN"/>
    <property type="match status" value="1"/>
</dbReference>
<name>A0A211ZV44_9PROT</name>
<reference evidence="4" key="1">
    <citation type="submission" date="2017-05" db="EMBL/GenBank/DDBJ databases">
        <authorList>
            <person name="Macchi M."/>
            <person name="Festa S."/>
            <person name="Coppotelli B.M."/>
            <person name="Morelli I.S."/>
        </authorList>
    </citation>
    <scope>NUCLEOTIDE SEQUENCE [LARGE SCALE GENOMIC DNA]</scope>
    <source>
        <strain evidence="4">I</strain>
    </source>
</reference>
<evidence type="ECO:0000259" key="1">
    <source>
        <dbReference type="Pfam" id="PF03050"/>
    </source>
</evidence>
<evidence type="ECO:0000313" key="3">
    <source>
        <dbReference type="EMBL" id="OWJ69084.1"/>
    </source>
</evidence>
<feature type="domain" description="Transposase IS66 central" evidence="1">
    <location>
        <begin position="39"/>
        <end position="169"/>
    </location>
</feature>
<dbReference type="Proteomes" id="UP000196655">
    <property type="component" value="Unassembled WGS sequence"/>
</dbReference>
<dbReference type="InterPro" id="IPR052344">
    <property type="entry name" value="Transposase-related"/>
</dbReference>
<proteinExistence type="predicted"/>